<accession>A0A1G7XEF4</accession>
<dbReference type="SUPFAM" id="SSF52096">
    <property type="entry name" value="ClpP/crotonase"/>
    <property type="match status" value="1"/>
</dbReference>
<dbReference type="Gene3D" id="2.60.120.260">
    <property type="entry name" value="Galactose-binding domain-like"/>
    <property type="match status" value="1"/>
</dbReference>
<proteinExistence type="predicted"/>
<organism evidence="2 3">
    <name type="scientific">Pedobacter terrae</name>
    <dbReference type="NCBI Taxonomy" id="405671"/>
    <lineage>
        <taxon>Bacteria</taxon>
        <taxon>Pseudomonadati</taxon>
        <taxon>Bacteroidota</taxon>
        <taxon>Sphingobacteriia</taxon>
        <taxon>Sphingobacteriales</taxon>
        <taxon>Sphingobacteriaceae</taxon>
        <taxon>Pedobacter</taxon>
    </lineage>
</organism>
<keyword evidence="3" id="KW-1185">Reference proteome</keyword>
<evidence type="ECO:0000259" key="1">
    <source>
        <dbReference type="SMART" id="SM00245"/>
    </source>
</evidence>
<reference evidence="3" key="1">
    <citation type="submission" date="2016-10" db="EMBL/GenBank/DDBJ databases">
        <authorList>
            <person name="Varghese N."/>
            <person name="Submissions S."/>
        </authorList>
    </citation>
    <scope>NUCLEOTIDE SEQUENCE [LARGE SCALE GENOMIC DNA]</scope>
    <source>
        <strain evidence="3">DSM 17933</strain>
    </source>
</reference>
<dbReference type="GO" id="GO:0006508">
    <property type="term" value="P:proteolysis"/>
    <property type="evidence" value="ECO:0007669"/>
    <property type="project" value="InterPro"/>
</dbReference>
<name>A0A1G7XEF4_9SPHI</name>
<protein>
    <submittedName>
        <fullName evidence="2">Peptidase family S41</fullName>
    </submittedName>
</protein>
<dbReference type="InterPro" id="IPR036034">
    <property type="entry name" value="PDZ_sf"/>
</dbReference>
<dbReference type="EMBL" id="FNCH01000011">
    <property type="protein sequence ID" value="SDG82628.1"/>
    <property type="molecule type" value="Genomic_DNA"/>
</dbReference>
<gene>
    <name evidence="2" type="ORF">SAMN05421827_111183</name>
</gene>
<dbReference type="STRING" id="405671.SAMN05421827_111183"/>
<dbReference type="Gene3D" id="2.30.42.10">
    <property type="match status" value="1"/>
</dbReference>
<dbReference type="SMART" id="SM00245">
    <property type="entry name" value="TSPc"/>
    <property type="match status" value="1"/>
</dbReference>
<dbReference type="Gene3D" id="3.30.750.44">
    <property type="match status" value="1"/>
</dbReference>
<feature type="domain" description="Tail specific protease" evidence="1">
    <location>
        <begin position="507"/>
        <end position="717"/>
    </location>
</feature>
<dbReference type="Gene3D" id="3.90.226.10">
    <property type="entry name" value="2-enoyl-CoA Hydratase, Chain A, domain 1"/>
    <property type="match status" value="1"/>
</dbReference>
<dbReference type="OrthoDB" id="5379939at2"/>
<dbReference type="GO" id="GO:0008236">
    <property type="term" value="F:serine-type peptidase activity"/>
    <property type="evidence" value="ECO:0007669"/>
    <property type="project" value="InterPro"/>
</dbReference>
<dbReference type="InterPro" id="IPR005151">
    <property type="entry name" value="Tail-specific_protease"/>
</dbReference>
<dbReference type="Proteomes" id="UP000199643">
    <property type="component" value="Unassembled WGS sequence"/>
</dbReference>
<sequence>MAKYYLLYFLILWSGFNKSTNHNNGFESVDETNSLPMGWSFQAANYNTIKLDSIRKQEGRYSLSIENTIDFNTPQEVGNYFQIEADETSGNKEVSIELRGFMKMDEVGTYYAGLWLKLEGENGQLAYIDTKQAGTHDWAEYRVKLPYTEKVKGIAYGGFLDGVGKVWFDNFQLFKDGKPLKNLRRIPPKKAQVDNSYLHGSGISNVQINARKITRLAIIGQVWGFLKYHHPYAGSGDVNWDGELFKIFASTRNCKNLRQLSHFLEAYIDSLPKVKKCDNCKMPSASTVLMAPDYGDLFTGKTLSASLTNKLRYIRQNRLGVQNYWVKKESGLGYPLFINEKSYDEMLFPDAGYRLLSLFRYWSIINYYSPYRNITEKHWNQVLKDFIPQFVAARNAEEYTLATLKLIATIKDTHANIFNNYSTLESIKGKYRVPFRSDFVENKLIVSGYRTDTLSIQDKVKIGDIIVSINGERIEKLVRKYLPITPASNYDTQLRDLPWNYLMRSNDEEMWFVFKRNGRLIKLNIPTLKGKSNYKAPGEKQKEAYYLINDQIGYLNAGKYQNSELPQIEKMFVKTKGIIVDMREYPSDFMSYTFASYIKSFKSMFLKQSTVDYSNPGTVVFTNSEYNGPAKNGESYKGKVIVIVNSDTQSQGEFTTMALQSSPNVSVIGSQTAGADGEVTTIVLPGGIYTRISSKGVFYPDNSPTQGAGVKIDFIVKPTIKGIIERKDELLERAVDILTNR</sequence>
<dbReference type="Pfam" id="PF03572">
    <property type="entry name" value="Peptidase_S41"/>
    <property type="match status" value="1"/>
</dbReference>
<dbReference type="AlphaFoldDB" id="A0A1G7XEF4"/>
<evidence type="ECO:0000313" key="3">
    <source>
        <dbReference type="Proteomes" id="UP000199643"/>
    </source>
</evidence>
<evidence type="ECO:0000313" key="2">
    <source>
        <dbReference type="EMBL" id="SDG82628.1"/>
    </source>
</evidence>
<dbReference type="InterPro" id="IPR029045">
    <property type="entry name" value="ClpP/crotonase-like_dom_sf"/>
</dbReference>